<organism evidence="2 3">
    <name type="scientific">Guptibacillus hwajinpoensis</name>
    <dbReference type="NCBI Taxonomy" id="208199"/>
    <lineage>
        <taxon>Bacteria</taxon>
        <taxon>Bacillati</taxon>
        <taxon>Bacillota</taxon>
        <taxon>Bacilli</taxon>
        <taxon>Bacillales</taxon>
        <taxon>Guptibacillaceae</taxon>
        <taxon>Guptibacillus</taxon>
    </lineage>
</organism>
<dbReference type="Gene3D" id="3.40.630.30">
    <property type="match status" value="1"/>
</dbReference>
<feature type="domain" description="N-acetyltransferase" evidence="1">
    <location>
        <begin position="4"/>
        <end position="140"/>
    </location>
</feature>
<dbReference type="Proteomes" id="UP000310541">
    <property type="component" value="Unassembled WGS sequence"/>
</dbReference>
<proteinExistence type="predicted"/>
<accession>A0A4U1MLG2</accession>
<dbReference type="CDD" id="cd04301">
    <property type="entry name" value="NAT_SF"/>
    <property type="match status" value="1"/>
</dbReference>
<comment type="caution">
    <text evidence="2">The sequence shown here is derived from an EMBL/GenBank/DDBJ whole genome shotgun (WGS) entry which is preliminary data.</text>
</comment>
<dbReference type="EMBL" id="SWFM01000001">
    <property type="protein sequence ID" value="TKD71475.1"/>
    <property type="molecule type" value="Genomic_DNA"/>
</dbReference>
<evidence type="ECO:0000259" key="1">
    <source>
        <dbReference type="PROSITE" id="PS51186"/>
    </source>
</evidence>
<dbReference type="InterPro" id="IPR016181">
    <property type="entry name" value="Acyl_CoA_acyltransferase"/>
</dbReference>
<reference evidence="2 3" key="1">
    <citation type="submission" date="2019-04" db="EMBL/GenBank/DDBJ databases">
        <title>Genome sequence of Bacillus hwajinpoensis strain Y2.</title>
        <authorList>
            <person name="Fair J.L."/>
            <person name="Maclea K.S."/>
        </authorList>
    </citation>
    <scope>NUCLEOTIDE SEQUENCE [LARGE SCALE GENOMIC DNA]</scope>
    <source>
        <strain evidence="2 3">Y2</strain>
    </source>
</reference>
<sequence>MHRVNYSVITHLDDLSQIDAEVIGNERRKKEIEKAIQEQRCLTCDLDGTTVGFLIFHTSFFDHAFISLLMVSPSARRKGVARSLINRFEVVSPTNKIFSSTNNSNKVMHQLFHSLGYVISGSIDHLDEDDPEIIYYKSLDEKRSVQ</sequence>
<dbReference type="AlphaFoldDB" id="A0A4U1MLG2"/>
<evidence type="ECO:0000313" key="2">
    <source>
        <dbReference type="EMBL" id="TKD71475.1"/>
    </source>
</evidence>
<dbReference type="RefSeq" id="WP_136945351.1">
    <property type="nucleotide sequence ID" value="NZ_SWFM01000001.1"/>
</dbReference>
<name>A0A4U1MLG2_9BACL</name>
<dbReference type="Pfam" id="PF00583">
    <property type="entry name" value="Acetyltransf_1"/>
    <property type="match status" value="1"/>
</dbReference>
<dbReference type="GO" id="GO:0016747">
    <property type="term" value="F:acyltransferase activity, transferring groups other than amino-acyl groups"/>
    <property type="evidence" value="ECO:0007669"/>
    <property type="project" value="InterPro"/>
</dbReference>
<dbReference type="OrthoDB" id="5638018at2"/>
<evidence type="ECO:0000313" key="3">
    <source>
        <dbReference type="Proteomes" id="UP000310541"/>
    </source>
</evidence>
<dbReference type="SUPFAM" id="SSF55729">
    <property type="entry name" value="Acyl-CoA N-acyltransferases (Nat)"/>
    <property type="match status" value="1"/>
</dbReference>
<protein>
    <submittedName>
        <fullName evidence="2">GNAT family N-acetyltransferase</fullName>
    </submittedName>
</protein>
<gene>
    <name evidence="2" type="ORF">FBF83_01295</name>
</gene>
<keyword evidence="2" id="KW-0808">Transferase</keyword>
<dbReference type="PROSITE" id="PS51186">
    <property type="entry name" value="GNAT"/>
    <property type="match status" value="1"/>
</dbReference>
<dbReference type="InterPro" id="IPR000182">
    <property type="entry name" value="GNAT_dom"/>
</dbReference>